<keyword evidence="3" id="KW-1185">Reference proteome</keyword>
<gene>
    <name evidence="2" type="ORF">GQX73_g10265</name>
</gene>
<dbReference type="Proteomes" id="UP000481858">
    <property type="component" value="Unassembled WGS sequence"/>
</dbReference>
<dbReference type="EMBL" id="WUBL01000216">
    <property type="protein sequence ID" value="KAF2963312.1"/>
    <property type="molecule type" value="Genomic_DNA"/>
</dbReference>
<proteinExistence type="predicted"/>
<sequence>MVSSHRNTAAIEVLKRQFNCHEPFNVFRALKFRASQFAGSRPTDGEINSHFRRVAKMVHPDKIKVTSEYSFQQVSFARDALVEFGAWRPHDVLRAIRIYRCEDPPEGDTHCGMSSSEPVGPRSPPQGDSSSHVRDRSPVRGVPERCRRPYSYIDLTRNTAKKKA</sequence>
<dbReference type="InParanoid" id="A0A7C8MFL5"/>
<dbReference type="AlphaFoldDB" id="A0A7C8MFL5"/>
<dbReference type="InterPro" id="IPR036869">
    <property type="entry name" value="J_dom_sf"/>
</dbReference>
<evidence type="ECO:0000256" key="1">
    <source>
        <dbReference type="SAM" id="MobiDB-lite"/>
    </source>
</evidence>
<evidence type="ECO:0008006" key="4">
    <source>
        <dbReference type="Google" id="ProtNLM"/>
    </source>
</evidence>
<evidence type="ECO:0000313" key="3">
    <source>
        <dbReference type="Proteomes" id="UP000481858"/>
    </source>
</evidence>
<organism evidence="2 3">
    <name type="scientific">Xylaria multiplex</name>
    <dbReference type="NCBI Taxonomy" id="323545"/>
    <lineage>
        <taxon>Eukaryota</taxon>
        <taxon>Fungi</taxon>
        <taxon>Dikarya</taxon>
        <taxon>Ascomycota</taxon>
        <taxon>Pezizomycotina</taxon>
        <taxon>Sordariomycetes</taxon>
        <taxon>Xylariomycetidae</taxon>
        <taxon>Xylariales</taxon>
        <taxon>Xylariaceae</taxon>
        <taxon>Xylaria</taxon>
    </lineage>
</organism>
<name>A0A7C8MFL5_9PEZI</name>
<dbReference type="OrthoDB" id="5245230at2759"/>
<dbReference type="Gene3D" id="1.10.287.110">
    <property type="entry name" value="DnaJ domain"/>
    <property type="match status" value="1"/>
</dbReference>
<dbReference type="SUPFAM" id="SSF46565">
    <property type="entry name" value="Chaperone J-domain"/>
    <property type="match status" value="1"/>
</dbReference>
<evidence type="ECO:0000313" key="2">
    <source>
        <dbReference type="EMBL" id="KAF2963312.1"/>
    </source>
</evidence>
<comment type="caution">
    <text evidence="2">The sequence shown here is derived from an EMBL/GenBank/DDBJ whole genome shotgun (WGS) entry which is preliminary data.</text>
</comment>
<protein>
    <recommendedName>
        <fullName evidence="4">J domain-containing protein</fullName>
    </recommendedName>
</protein>
<dbReference type="InterPro" id="IPR001623">
    <property type="entry name" value="DnaJ_domain"/>
</dbReference>
<accession>A0A7C8MFL5</accession>
<reference evidence="2 3" key="1">
    <citation type="submission" date="2019-12" db="EMBL/GenBank/DDBJ databases">
        <title>Draft genome sequence of the ascomycete Xylaria multiplex DSM 110363.</title>
        <authorList>
            <person name="Buettner E."/>
            <person name="Kellner H."/>
        </authorList>
    </citation>
    <scope>NUCLEOTIDE SEQUENCE [LARGE SCALE GENOMIC DNA]</scope>
    <source>
        <strain evidence="2 3">DSM 110363</strain>
    </source>
</reference>
<feature type="compositionally biased region" description="Basic and acidic residues" evidence="1">
    <location>
        <begin position="131"/>
        <end position="147"/>
    </location>
</feature>
<feature type="region of interest" description="Disordered" evidence="1">
    <location>
        <begin position="107"/>
        <end position="147"/>
    </location>
</feature>
<dbReference type="CDD" id="cd06257">
    <property type="entry name" value="DnaJ"/>
    <property type="match status" value="1"/>
</dbReference>